<organism evidence="6 7">
    <name type="scientific">Aspergillus keveii</name>
    <dbReference type="NCBI Taxonomy" id="714993"/>
    <lineage>
        <taxon>Eukaryota</taxon>
        <taxon>Fungi</taxon>
        <taxon>Dikarya</taxon>
        <taxon>Ascomycota</taxon>
        <taxon>Pezizomycotina</taxon>
        <taxon>Eurotiomycetes</taxon>
        <taxon>Eurotiomycetidae</taxon>
        <taxon>Eurotiales</taxon>
        <taxon>Aspergillaceae</taxon>
        <taxon>Aspergillus</taxon>
        <taxon>Aspergillus subgen. Nidulantes</taxon>
    </lineage>
</organism>
<dbReference type="EMBL" id="JBFTWV010000065">
    <property type="protein sequence ID" value="KAL2789384.1"/>
    <property type="molecule type" value="Genomic_DNA"/>
</dbReference>
<dbReference type="InterPro" id="IPR023631">
    <property type="entry name" value="Amidase_dom"/>
</dbReference>
<dbReference type="SUPFAM" id="SSF75304">
    <property type="entry name" value="Amidase signature (AS) enzymes"/>
    <property type="match status" value="1"/>
</dbReference>
<accession>A0ABR4G1I1</accession>
<keyword evidence="4" id="KW-0378">Hydrolase</keyword>
<comment type="similarity">
    <text evidence="2">Belongs to the amidase family.</text>
</comment>
<feature type="domain" description="Amidase" evidence="5">
    <location>
        <begin position="75"/>
        <end position="520"/>
    </location>
</feature>
<gene>
    <name evidence="6" type="ORF">BJX66DRAFT_326453</name>
</gene>
<protein>
    <recommendedName>
        <fullName evidence="3">amidase</fullName>
        <ecNumber evidence="3">3.5.1.4</ecNumber>
    </recommendedName>
</protein>
<comment type="caution">
    <text evidence="6">The sequence shown here is derived from an EMBL/GenBank/DDBJ whole genome shotgun (WGS) entry which is preliminary data.</text>
</comment>
<name>A0ABR4G1I1_9EURO</name>
<comment type="catalytic activity">
    <reaction evidence="1">
        <text>a monocarboxylic acid amide + H2O = a monocarboxylate + NH4(+)</text>
        <dbReference type="Rhea" id="RHEA:12020"/>
        <dbReference type="ChEBI" id="CHEBI:15377"/>
        <dbReference type="ChEBI" id="CHEBI:28938"/>
        <dbReference type="ChEBI" id="CHEBI:35757"/>
        <dbReference type="ChEBI" id="CHEBI:83628"/>
        <dbReference type="EC" id="3.5.1.4"/>
    </reaction>
</comment>
<dbReference type="PANTHER" id="PTHR46072:SF11">
    <property type="entry name" value="AMIDASE-RELATED"/>
    <property type="match status" value="1"/>
</dbReference>
<dbReference type="PANTHER" id="PTHR46072">
    <property type="entry name" value="AMIDASE-RELATED-RELATED"/>
    <property type="match status" value="1"/>
</dbReference>
<keyword evidence="7" id="KW-1185">Reference proteome</keyword>
<dbReference type="Pfam" id="PF01425">
    <property type="entry name" value="Amidase"/>
    <property type="match status" value="1"/>
</dbReference>
<dbReference type="InterPro" id="IPR020556">
    <property type="entry name" value="Amidase_CS"/>
</dbReference>
<dbReference type="PROSITE" id="PS00571">
    <property type="entry name" value="AMIDASES"/>
    <property type="match status" value="1"/>
</dbReference>
<proteinExistence type="inferred from homology"/>
<evidence type="ECO:0000313" key="6">
    <source>
        <dbReference type="EMBL" id="KAL2789384.1"/>
    </source>
</evidence>
<evidence type="ECO:0000256" key="1">
    <source>
        <dbReference type="ARBA" id="ARBA00001311"/>
    </source>
</evidence>
<evidence type="ECO:0000259" key="5">
    <source>
        <dbReference type="Pfam" id="PF01425"/>
    </source>
</evidence>
<dbReference type="PIRSF" id="PIRSF001221">
    <property type="entry name" value="Amidase_fungi"/>
    <property type="match status" value="1"/>
</dbReference>
<reference evidence="6 7" key="1">
    <citation type="submission" date="2024-07" db="EMBL/GenBank/DDBJ databases">
        <title>Section-level genome sequencing and comparative genomics of Aspergillus sections Usti and Cavernicolus.</title>
        <authorList>
            <consortium name="Lawrence Berkeley National Laboratory"/>
            <person name="Nybo J.L."/>
            <person name="Vesth T.C."/>
            <person name="Theobald S."/>
            <person name="Frisvad J.C."/>
            <person name="Larsen T.O."/>
            <person name="Kjaerboelling I."/>
            <person name="Rothschild-Mancinelli K."/>
            <person name="Lyhne E.K."/>
            <person name="Kogle M.E."/>
            <person name="Barry K."/>
            <person name="Clum A."/>
            <person name="Na H."/>
            <person name="Ledsgaard L."/>
            <person name="Lin J."/>
            <person name="Lipzen A."/>
            <person name="Kuo A."/>
            <person name="Riley R."/>
            <person name="Mondo S."/>
            <person name="Labutti K."/>
            <person name="Haridas S."/>
            <person name="Pangalinan J."/>
            <person name="Salamov A.A."/>
            <person name="Simmons B.A."/>
            <person name="Magnuson J.K."/>
            <person name="Chen J."/>
            <person name="Drula E."/>
            <person name="Henrissat B."/>
            <person name="Wiebenga A."/>
            <person name="Lubbers R.J."/>
            <person name="Gomes A.C."/>
            <person name="Makela M.R."/>
            <person name="Stajich J."/>
            <person name="Grigoriev I.V."/>
            <person name="Mortensen U.H."/>
            <person name="De Vries R.P."/>
            <person name="Baker S.E."/>
            <person name="Andersen M.R."/>
        </authorList>
    </citation>
    <scope>NUCLEOTIDE SEQUENCE [LARGE SCALE GENOMIC DNA]</scope>
    <source>
        <strain evidence="6 7">CBS 209.92</strain>
    </source>
</reference>
<sequence>MAWESIAARKRQALKDSIPAEWVIPADVLPPNDQGDVVSFYRESAFFTSEEREITSTTAAKILENLSSGLWTAEEVTRAVCKAAGAAQQLTNCLSEIFFDKAILRAKELDAYFRETGKTKGPFHGMPISIKDNLNVVGFDTTIGFTSLVDKPAQHNSVIVDILLEAGAVLYCKTNVSTAMMITESVNNTFGRTVNPRNRNLTTGGSSGGEAALIAFGGSRIGIGSDIGGSLRIPAACTGLFALRPSCGRFSNFLARACLEGQESVNGVIGPIAATLDEIVLCSRTIVDRKPWQFDPKCHPIPWREPVEIKRPLRIGVLWNDGVVKPTPPVARALEQTVKRLKEAGHEIVPWKPTDHLEMLGILQQLFLADGGRSVRALLEPTGEPFRAEMKMWESAKELSVYELWQLHCSRNALCKAYLDRWNDAAIDVLLCPATPYSGVENTKFAYSGYTCVFNLLDYPAVSFPCGVVSDKSLDKAYVDYHAMSDLDAQIQKNYSAESVHGMPVNLQLVGRKLEEETLLTVANLILSDIAA</sequence>
<evidence type="ECO:0000256" key="3">
    <source>
        <dbReference type="ARBA" id="ARBA00012922"/>
    </source>
</evidence>
<evidence type="ECO:0000256" key="4">
    <source>
        <dbReference type="ARBA" id="ARBA00022801"/>
    </source>
</evidence>
<dbReference type="Gene3D" id="3.90.1300.10">
    <property type="entry name" value="Amidase signature (AS) domain"/>
    <property type="match status" value="1"/>
</dbReference>
<evidence type="ECO:0000313" key="7">
    <source>
        <dbReference type="Proteomes" id="UP001610563"/>
    </source>
</evidence>
<dbReference type="EC" id="3.5.1.4" evidence="3"/>
<dbReference type="Proteomes" id="UP001610563">
    <property type="component" value="Unassembled WGS sequence"/>
</dbReference>
<evidence type="ECO:0000256" key="2">
    <source>
        <dbReference type="ARBA" id="ARBA00009199"/>
    </source>
</evidence>
<dbReference type="InterPro" id="IPR036928">
    <property type="entry name" value="AS_sf"/>
</dbReference>